<sequence>MASRPRRIALIASSFAPHIGGVEEHVAQVARELATRGDAVEVWTVDRGERPQHPFDERVVVRYLPTPLPARKASNLARFAVQGPGARRAWARAHEEFRPDVLHVHCFGPNGLYALDLHRRFGTPMVVTSHGETRGDDSSIFARSALLRRGLRDAVAAASVVTAPSEYVLTDLRASYGLDGGVVVPNGVDLDVDAAAPPLPTPYLLAYGRLGRMKGFDLLIEAFARVTDAGIPLVIGGDGPEHEALIEQARGLHVHFPGRFTAEQVAGAVDGAVAVVVPSRSEAFGIVALEAWRGAAPLVMTTRGGAAEFMTDGVDALLVDPDDIDALAAALERLLGDAELRARLAAAGRARTADFSWASVAQRYEELYP</sequence>
<evidence type="ECO:0000256" key="3">
    <source>
        <dbReference type="ARBA" id="ARBA00022679"/>
    </source>
</evidence>
<dbReference type="CDD" id="cd03801">
    <property type="entry name" value="GT4_PimA-like"/>
    <property type="match status" value="1"/>
</dbReference>
<dbReference type="GO" id="GO:1901137">
    <property type="term" value="P:carbohydrate derivative biosynthetic process"/>
    <property type="evidence" value="ECO:0007669"/>
    <property type="project" value="UniProtKB-ARBA"/>
</dbReference>
<name>A0A371NXK3_9MICO</name>
<dbReference type="EMBL" id="QUAB01000013">
    <property type="protein sequence ID" value="REJ08034.1"/>
    <property type="molecule type" value="Genomic_DNA"/>
</dbReference>
<feature type="domain" description="Glycosyltransferase subfamily 4-like N-terminal" evidence="5">
    <location>
        <begin position="19"/>
        <end position="191"/>
    </location>
</feature>
<organism evidence="6 7">
    <name type="scientific">Microbacterium bovistercoris</name>
    <dbReference type="NCBI Taxonomy" id="2293570"/>
    <lineage>
        <taxon>Bacteria</taxon>
        <taxon>Bacillati</taxon>
        <taxon>Actinomycetota</taxon>
        <taxon>Actinomycetes</taxon>
        <taxon>Micrococcales</taxon>
        <taxon>Microbacteriaceae</taxon>
        <taxon>Microbacterium</taxon>
    </lineage>
</organism>
<evidence type="ECO:0000313" key="6">
    <source>
        <dbReference type="EMBL" id="REJ08034.1"/>
    </source>
</evidence>
<accession>A0A371NXK3</accession>
<protein>
    <recommendedName>
        <fullName evidence="1">D-inositol 3-phosphate glycosyltransferase</fullName>
    </recommendedName>
</protein>
<reference evidence="6 7" key="1">
    <citation type="submission" date="2018-08" db="EMBL/GenBank/DDBJ databases">
        <title>Isolation, diversity and antifungal activity of Actinobacteria from cow dung.</title>
        <authorList>
            <person name="Ling L."/>
        </authorList>
    </citation>
    <scope>NUCLEOTIDE SEQUENCE [LARGE SCALE GENOMIC DNA]</scope>
    <source>
        <strain evidence="6 7">NEAU-LLE</strain>
    </source>
</reference>
<evidence type="ECO:0000256" key="1">
    <source>
        <dbReference type="ARBA" id="ARBA00021292"/>
    </source>
</evidence>
<evidence type="ECO:0000259" key="5">
    <source>
        <dbReference type="Pfam" id="PF13439"/>
    </source>
</evidence>
<dbReference type="InterPro" id="IPR050194">
    <property type="entry name" value="Glycosyltransferase_grp1"/>
</dbReference>
<dbReference type="Pfam" id="PF13439">
    <property type="entry name" value="Glyco_transf_4"/>
    <property type="match status" value="1"/>
</dbReference>
<dbReference type="SUPFAM" id="SSF53756">
    <property type="entry name" value="UDP-Glycosyltransferase/glycogen phosphorylase"/>
    <property type="match status" value="1"/>
</dbReference>
<evidence type="ECO:0000313" key="7">
    <source>
        <dbReference type="Proteomes" id="UP000262172"/>
    </source>
</evidence>
<dbReference type="Gene3D" id="3.40.50.2000">
    <property type="entry name" value="Glycogen Phosphorylase B"/>
    <property type="match status" value="2"/>
</dbReference>
<dbReference type="InterPro" id="IPR028098">
    <property type="entry name" value="Glyco_trans_4-like_N"/>
</dbReference>
<dbReference type="PANTHER" id="PTHR45947:SF3">
    <property type="entry name" value="SULFOQUINOVOSYL TRANSFERASE SQD2"/>
    <property type="match status" value="1"/>
</dbReference>
<keyword evidence="2" id="KW-0328">Glycosyltransferase</keyword>
<keyword evidence="7" id="KW-1185">Reference proteome</keyword>
<dbReference type="Proteomes" id="UP000262172">
    <property type="component" value="Unassembled WGS sequence"/>
</dbReference>
<dbReference type="GO" id="GO:0016757">
    <property type="term" value="F:glycosyltransferase activity"/>
    <property type="evidence" value="ECO:0007669"/>
    <property type="project" value="UniProtKB-KW"/>
</dbReference>
<evidence type="ECO:0000256" key="2">
    <source>
        <dbReference type="ARBA" id="ARBA00022676"/>
    </source>
</evidence>
<keyword evidence="3 6" id="KW-0808">Transferase</keyword>
<gene>
    <name evidence="6" type="ORF">DY023_01860</name>
</gene>
<feature type="domain" description="Glycosyl transferase family 1" evidence="4">
    <location>
        <begin position="200"/>
        <end position="350"/>
    </location>
</feature>
<dbReference type="InterPro" id="IPR001296">
    <property type="entry name" value="Glyco_trans_1"/>
</dbReference>
<proteinExistence type="predicted"/>
<comment type="caution">
    <text evidence="6">The sequence shown here is derived from an EMBL/GenBank/DDBJ whole genome shotgun (WGS) entry which is preliminary data.</text>
</comment>
<dbReference type="RefSeq" id="WP_116240646.1">
    <property type="nucleotide sequence ID" value="NZ_QUAB01000013.1"/>
</dbReference>
<dbReference type="OrthoDB" id="506201at2"/>
<evidence type="ECO:0000259" key="4">
    <source>
        <dbReference type="Pfam" id="PF00534"/>
    </source>
</evidence>
<dbReference type="Pfam" id="PF00534">
    <property type="entry name" value="Glycos_transf_1"/>
    <property type="match status" value="1"/>
</dbReference>
<dbReference type="AlphaFoldDB" id="A0A371NXK3"/>
<dbReference type="PANTHER" id="PTHR45947">
    <property type="entry name" value="SULFOQUINOVOSYL TRANSFERASE SQD2"/>
    <property type="match status" value="1"/>
</dbReference>